<proteinExistence type="predicted"/>
<dbReference type="InterPro" id="IPR051678">
    <property type="entry name" value="AGP_Transferase"/>
</dbReference>
<dbReference type="EMBL" id="VDCQ01000029">
    <property type="protein sequence ID" value="TNJ64422.1"/>
    <property type="molecule type" value="Genomic_DNA"/>
</dbReference>
<dbReference type="GO" id="GO:0016740">
    <property type="term" value="F:transferase activity"/>
    <property type="evidence" value="ECO:0007669"/>
    <property type="project" value="UniProtKB-KW"/>
</dbReference>
<dbReference type="PANTHER" id="PTHR21310">
    <property type="entry name" value="AMINOGLYCOSIDE PHOSPHOTRANSFERASE-RELATED-RELATED"/>
    <property type="match status" value="1"/>
</dbReference>
<dbReference type="Pfam" id="PF01636">
    <property type="entry name" value="APH"/>
    <property type="match status" value="1"/>
</dbReference>
<keyword evidence="2" id="KW-0808">Transferase</keyword>
<feature type="domain" description="Aminoglycoside phosphotransferase" evidence="1">
    <location>
        <begin position="21"/>
        <end position="242"/>
    </location>
</feature>
<reference evidence="2 3" key="1">
    <citation type="submission" date="2019-05" db="EMBL/GenBank/DDBJ databases">
        <title>We sequenced the genome of Paenibacillus hemerocallicola KCTC 33185 for further insight into its adaptation and study the phylogeny of Paenibacillus.</title>
        <authorList>
            <person name="Narsing Rao M.P."/>
        </authorList>
    </citation>
    <scope>NUCLEOTIDE SEQUENCE [LARGE SCALE GENOMIC DNA]</scope>
    <source>
        <strain evidence="2 3">KCTC 33185</strain>
    </source>
</reference>
<dbReference type="RefSeq" id="WP_139604015.1">
    <property type="nucleotide sequence ID" value="NZ_VDCQ01000029.1"/>
</dbReference>
<dbReference type="AlphaFoldDB" id="A0A5C4T5T3"/>
<dbReference type="InterPro" id="IPR002575">
    <property type="entry name" value="Aminoglycoside_PTrfase"/>
</dbReference>
<keyword evidence="3" id="KW-1185">Reference proteome</keyword>
<dbReference type="PANTHER" id="PTHR21310:SF42">
    <property type="entry name" value="BIFUNCTIONAL AAC_APH"/>
    <property type="match status" value="1"/>
</dbReference>
<dbReference type="Gene3D" id="3.90.1200.10">
    <property type="match status" value="1"/>
</dbReference>
<organism evidence="2 3">
    <name type="scientific">Paenibacillus hemerocallicola</name>
    <dbReference type="NCBI Taxonomy" id="1172614"/>
    <lineage>
        <taxon>Bacteria</taxon>
        <taxon>Bacillati</taxon>
        <taxon>Bacillota</taxon>
        <taxon>Bacilli</taxon>
        <taxon>Bacillales</taxon>
        <taxon>Paenibacillaceae</taxon>
        <taxon>Paenibacillus</taxon>
    </lineage>
</organism>
<evidence type="ECO:0000313" key="2">
    <source>
        <dbReference type="EMBL" id="TNJ64422.1"/>
    </source>
</evidence>
<dbReference type="Gene3D" id="3.30.200.20">
    <property type="entry name" value="Phosphorylase Kinase, domain 1"/>
    <property type="match status" value="1"/>
</dbReference>
<dbReference type="InterPro" id="IPR011009">
    <property type="entry name" value="Kinase-like_dom_sf"/>
</dbReference>
<comment type="caution">
    <text evidence="2">The sequence shown here is derived from an EMBL/GenBank/DDBJ whole genome shotgun (WGS) entry which is preliminary data.</text>
</comment>
<protein>
    <submittedName>
        <fullName evidence="2">Aminoglycoside phosphotransferase family protein</fullName>
    </submittedName>
</protein>
<name>A0A5C4T5T3_9BACL</name>
<dbReference type="Proteomes" id="UP000307943">
    <property type="component" value="Unassembled WGS sequence"/>
</dbReference>
<accession>A0A5C4T5T3</accession>
<dbReference type="OrthoDB" id="60975at2"/>
<sequence length="294" mass="34057">MLQKYVQKILEAYPDLFIHSVTLNENGQNNTVIEVNNTLIFRFPKYQQGIADLQAETRLLQFVDKHITLDIPKPIYLNLESQVVGDVFVGYRMIPGRCFDMKTFHAIKRIDLRVIARQLSTFLIELHRIPLQGEFIDRLHQNNPYKYWEDMYKRIQNKLFRHMSNEGQLRVRKHFEHFLNEHFLNNALNFQYEPTFVHGDFGTSNILIEHTLPKVAGVIDFGGAHIGDPAIDAAAIMSGYGESFLRLMYESYPGLGSAQSRTNFYIGTFALQEALFGIENNDEQAFKNGISNYQ</sequence>
<gene>
    <name evidence="2" type="ORF">FE784_20075</name>
</gene>
<evidence type="ECO:0000313" key="3">
    <source>
        <dbReference type="Proteomes" id="UP000307943"/>
    </source>
</evidence>
<dbReference type="SUPFAM" id="SSF56112">
    <property type="entry name" value="Protein kinase-like (PK-like)"/>
    <property type="match status" value="1"/>
</dbReference>
<evidence type="ECO:0000259" key="1">
    <source>
        <dbReference type="Pfam" id="PF01636"/>
    </source>
</evidence>